<organism evidence="1 2">
    <name type="scientific">Cyprinus carpio carpio</name>
    <dbReference type="NCBI Taxonomy" id="630221"/>
    <lineage>
        <taxon>Eukaryota</taxon>
        <taxon>Metazoa</taxon>
        <taxon>Chordata</taxon>
        <taxon>Craniata</taxon>
        <taxon>Vertebrata</taxon>
        <taxon>Euteleostomi</taxon>
        <taxon>Actinopterygii</taxon>
        <taxon>Neopterygii</taxon>
        <taxon>Teleostei</taxon>
        <taxon>Ostariophysi</taxon>
        <taxon>Cypriniformes</taxon>
        <taxon>Cyprinidae</taxon>
        <taxon>Cyprininae</taxon>
        <taxon>Cyprinus</taxon>
    </lineage>
</organism>
<dbReference type="OMA" id="KENSWSV"/>
<dbReference type="GeneTree" id="ENSGT00980000203461"/>
<dbReference type="Proteomes" id="UP001108240">
    <property type="component" value="Unplaced"/>
</dbReference>
<name>A0A9J7YTF7_CYPCA</name>
<proteinExistence type="predicted"/>
<keyword evidence="2" id="KW-1185">Reference proteome</keyword>
<dbReference type="Ensembl" id="ENSCCRT00000130544.1">
    <property type="protein sequence ID" value="ENSCCRP00000123262.1"/>
    <property type="gene ID" value="ENSCCRG00000069020.1"/>
</dbReference>
<accession>A0A9J7YTF7</accession>
<dbReference type="AlphaFoldDB" id="A0A9J7YTF7"/>
<evidence type="ECO:0000313" key="1">
    <source>
        <dbReference type="Ensembl" id="ENSCCRP00000123262.1"/>
    </source>
</evidence>
<protein>
    <submittedName>
        <fullName evidence="1">Si:dkey-79d12.6</fullName>
    </submittedName>
</protein>
<reference evidence="1" key="1">
    <citation type="submission" date="2025-08" db="UniProtKB">
        <authorList>
            <consortium name="Ensembl"/>
        </authorList>
    </citation>
    <scope>IDENTIFICATION</scope>
</reference>
<sequence>MADLEVGKIGKGSHRSIPTLAEAVMHHLRSALVLLRDYRCSLIRHKENSWSVIR</sequence>
<reference evidence="1" key="2">
    <citation type="submission" date="2025-09" db="UniProtKB">
        <authorList>
            <consortium name="Ensembl"/>
        </authorList>
    </citation>
    <scope>IDENTIFICATION</scope>
</reference>
<evidence type="ECO:0000313" key="2">
    <source>
        <dbReference type="Proteomes" id="UP001108240"/>
    </source>
</evidence>